<proteinExistence type="predicted"/>
<sequence length="154" mass="17077">MDNGEIESGDEEMPSHSGQKYRPVFSHEKSSIQMTSMESGPSSEVQLKKIQIASPSETVSNVIEGTSHGHDEPNDTRRESKLELFGFDSLVNILGLKSMTGEQIPTPSSPRNGGEDISITIGLPKVYWFVFLITQCNSFCVLETRCCFPYNFPP</sequence>
<feature type="compositionally biased region" description="Polar residues" evidence="1">
    <location>
        <begin position="31"/>
        <end position="45"/>
    </location>
</feature>
<feature type="compositionally biased region" description="Acidic residues" evidence="1">
    <location>
        <begin position="1"/>
        <end position="12"/>
    </location>
</feature>
<organism evidence="2 3">
    <name type="scientific">Zingiber officinale</name>
    <name type="common">Ginger</name>
    <name type="synonym">Amomum zingiber</name>
    <dbReference type="NCBI Taxonomy" id="94328"/>
    <lineage>
        <taxon>Eukaryota</taxon>
        <taxon>Viridiplantae</taxon>
        <taxon>Streptophyta</taxon>
        <taxon>Embryophyta</taxon>
        <taxon>Tracheophyta</taxon>
        <taxon>Spermatophyta</taxon>
        <taxon>Magnoliopsida</taxon>
        <taxon>Liliopsida</taxon>
        <taxon>Zingiberales</taxon>
        <taxon>Zingiberaceae</taxon>
        <taxon>Zingiber</taxon>
    </lineage>
</organism>
<dbReference type="Proteomes" id="UP000734854">
    <property type="component" value="Unassembled WGS sequence"/>
</dbReference>
<evidence type="ECO:0000256" key="1">
    <source>
        <dbReference type="SAM" id="MobiDB-lite"/>
    </source>
</evidence>
<dbReference type="EMBL" id="JACMSC010000016">
    <property type="protein sequence ID" value="KAG6481116.1"/>
    <property type="molecule type" value="Genomic_DNA"/>
</dbReference>
<reference evidence="2 3" key="1">
    <citation type="submission" date="2020-08" db="EMBL/GenBank/DDBJ databases">
        <title>Plant Genome Project.</title>
        <authorList>
            <person name="Zhang R.-G."/>
        </authorList>
    </citation>
    <scope>NUCLEOTIDE SEQUENCE [LARGE SCALE GENOMIC DNA]</scope>
    <source>
        <tissue evidence="2">Rhizome</tissue>
    </source>
</reference>
<name>A0A8J5FA00_ZINOF</name>
<accession>A0A8J5FA00</accession>
<feature type="region of interest" description="Disordered" evidence="1">
    <location>
        <begin position="1"/>
        <end position="45"/>
    </location>
</feature>
<keyword evidence="3" id="KW-1185">Reference proteome</keyword>
<dbReference type="AlphaFoldDB" id="A0A8J5FA00"/>
<comment type="caution">
    <text evidence="2">The sequence shown here is derived from an EMBL/GenBank/DDBJ whole genome shotgun (WGS) entry which is preliminary data.</text>
</comment>
<evidence type="ECO:0000313" key="3">
    <source>
        <dbReference type="Proteomes" id="UP000734854"/>
    </source>
</evidence>
<protein>
    <submittedName>
        <fullName evidence="2">Uncharacterized protein</fullName>
    </submittedName>
</protein>
<gene>
    <name evidence="2" type="ORF">ZIOFF_057708</name>
</gene>
<evidence type="ECO:0000313" key="2">
    <source>
        <dbReference type="EMBL" id="KAG6481116.1"/>
    </source>
</evidence>